<evidence type="ECO:0000256" key="1">
    <source>
        <dbReference type="ARBA" id="ARBA00005384"/>
    </source>
</evidence>
<dbReference type="CDD" id="cd07377">
    <property type="entry name" value="WHTH_GntR"/>
    <property type="match status" value="1"/>
</dbReference>
<evidence type="ECO:0000256" key="4">
    <source>
        <dbReference type="ARBA" id="ARBA00023125"/>
    </source>
</evidence>
<dbReference type="Pfam" id="PF00392">
    <property type="entry name" value="GntR"/>
    <property type="match status" value="1"/>
</dbReference>
<dbReference type="InterPro" id="IPR004839">
    <property type="entry name" value="Aminotransferase_I/II_large"/>
</dbReference>
<name>A0A0L8AKU2_9BACT</name>
<evidence type="ECO:0000313" key="8">
    <source>
        <dbReference type="Proteomes" id="UP000036908"/>
    </source>
</evidence>
<dbReference type="InterPro" id="IPR036388">
    <property type="entry name" value="WH-like_DNA-bd_sf"/>
</dbReference>
<evidence type="ECO:0000259" key="6">
    <source>
        <dbReference type="PROSITE" id="PS50949"/>
    </source>
</evidence>
<dbReference type="InterPro" id="IPR015424">
    <property type="entry name" value="PyrdxlP-dep_Trfase"/>
</dbReference>
<protein>
    <recommendedName>
        <fullName evidence="6">HTH gntR-type domain-containing protein</fullName>
    </recommendedName>
</protein>
<comment type="similarity">
    <text evidence="1">In the C-terminal section; belongs to the class-I pyridoxal-phosphate-dependent aminotransferase family.</text>
</comment>
<evidence type="ECO:0000256" key="3">
    <source>
        <dbReference type="ARBA" id="ARBA00023015"/>
    </source>
</evidence>
<dbReference type="InterPro" id="IPR051446">
    <property type="entry name" value="HTH_trans_reg/aminotransferase"/>
</dbReference>
<dbReference type="EMBL" id="JSVA01000010">
    <property type="protein sequence ID" value="KOF02795.1"/>
    <property type="molecule type" value="Genomic_DNA"/>
</dbReference>
<dbReference type="AlphaFoldDB" id="A0A0L8AKU2"/>
<keyword evidence="5" id="KW-0804">Transcription</keyword>
<comment type="caution">
    <text evidence="7">The sequence shown here is derived from an EMBL/GenBank/DDBJ whole genome shotgun (WGS) entry which is preliminary data.</text>
</comment>
<dbReference type="PATRIC" id="fig|1566026.4.peg.462"/>
<dbReference type="GO" id="GO:0003677">
    <property type="term" value="F:DNA binding"/>
    <property type="evidence" value="ECO:0007669"/>
    <property type="project" value="UniProtKB-KW"/>
</dbReference>
<feature type="domain" description="HTH gntR-type" evidence="6">
    <location>
        <begin position="16"/>
        <end position="84"/>
    </location>
</feature>
<dbReference type="PANTHER" id="PTHR46577">
    <property type="entry name" value="HTH-TYPE TRANSCRIPTIONAL REGULATORY PROTEIN GABR"/>
    <property type="match status" value="1"/>
</dbReference>
<dbReference type="Pfam" id="PF00155">
    <property type="entry name" value="Aminotran_1_2"/>
    <property type="match status" value="1"/>
</dbReference>
<dbReference type="CDD" id="cd00609">
    <property type="entry name" value="AAT_like"/>
    <property type="match status" value="1"/>
</dbReference>
<dbReference type="InterPro" id="IPR000524">
    <property type="entry name" value="Tscrpt_reg_HTH_GntR"/>
</dbReference>
<evidence type="ECO:0000256" key="2">
    <source>
        <dbReference type="ARBA" id="ARBA00022898"/>
    </source>
</evidence>
<evidence type="ECO:0000256" key="5">
    <source>
        <dbReference type="ARBA" id="ARBA00023163"/>
    </source>
</evidence>
<dbReference type="PROSITE" id="PS50949">
    <property type="entry name" value="HTH_GNTR"/>
    <property type="match status" value="1"/>
</dbReference>
<keyword evidence="3" id="KW-0805">Transcription regulation</keyword>
<keyword evidence="8" id="KW-1185">Reference proteome</keyword>
<keyword evidence="4" id="KW-0238">DNA-binding</keyword>
<dbReference type="SMART" id="SM00345">
    <property type="entry name" value="HTH_GNTR"/>
    <property type="match status" value="1"/>
</dbReference>
<gene>
    <name evidence="7" type="ORF">OB69_10885</name>
</gene>
<dbReference type="SUPFAM" id="SSF46785">
    <property type="entry name" value="Winged helix' DNA-binding domain"/>
    <property type="match status" value="1"/>
</dbReference>
<reference evidence="8" key="1">
    <citation type="submission" date="2014-11" db="EMBL/GenBank/DDBJ databases">
        <title>Genome sequencing of Roseivirga sp. D-25.</title>
        <authorList>
            <person name="Selvaratnam C."/>
            <person name="Thevarajoo S."/>
            <person name="Goh K.M."/>
            <person name="Eee R."/>
            <person name="Chan K.-G."/>
            <person name="Chong C.S."/>
        </authorList>
    </citation>
    <scope>NUCLEOTIDE SEQUENCE [LARGE SCALE GENOMIC DNA]</scope>
    <source>
        <strain evidence="8">D-25</strain>
    </source>
</reference>
<dbReference type="InterPro" id="IPR015421">
    <property type="entry name" value="PyrdxlP-dep_Trfase_major"/>
</dbReference>
<accession>A0A0L8AKU2</accession>
<dbReference type="GO" id="GO:0030170">
    <property type="term" value="F:pyridoxal phosphate binding"/>
    <property type="evidence" value="ECO:0007669"/>
    <property type="project" value="InterPro"/>
</dbReference>
<dbReference type="Gene3D" id="3.40.640.10">
    <property type="entry name" value="Type I PLP-dependent aspartate aminotransferase-like (Major domain)"/>
    <property type="match status" value="1"/>
</dbReference>
<dbReference type="OrthoDB" id="594134at2"/>
<dbReference type="PANTHER" id="PTHR46577:SF1">
    <property type="entry name" value="HTH-TYPE TRANSCRIPTIONAL REGULATORY PROTEIN GABR"/>
    <property type="match status" value="1"/>
</dbReference>
<dbReference type="Proteomes" id="UP000036908">
    <property type="component" value="Unassembled WGS sequence"/>
</dbReference>
<organism evidence="7 8">
    <name type="scientific">Roseivirga seohaensis subsp. aquiponti</name>
    <dbReference type="NCBI Taxonomy" id="1566026"/>
    <lineage>
        <taxon>Bacteria</taxon>
        <taxon>Pseudomonadati</taxon>
        <taxon>Bacteroidota</taxon>
        <taxon>Cytophagia</taxon>
        <taxon>Cytophagales</taxon>
        <taxon>Roseivirgaceae</taxon>
        <taxon>Roseivirga</taxon>
    </lineage>
</organism>
<dbReference type="InterPro" id="IPR036390">
    <property type="entry name" value="WH_DNA-bd_sf"/>
</dbReference>
<proteinExistence type="inferred from homology"/>
<dbReference type="RefSeq" id="WP_053223747.1">
    <property type="nucleotide sequence ID" value="NZ_JSVA01000010.1"/>
</dbReference>
<dbReference type="Gene3D" id="1.10.10.10">
    <property type="entry name" value="Winged helix-like DNA-binding domain superfamily/Winged helix DNA-binding domain"/>
    <property type="match status" value="1"/>
</dbReference>
<dbReference type="GO" id="GO:0003700">
    <property type="term" value="F:DNA-binding transcription factor activity"/>
    <property type="evidence" value="ECO:0007669"/>
    <property type="project" value="InterPro"/>
</dbReference>
<keyword evidence="2" id="KW-0663">Pyridoxal phosphate</keyword>
<dbReference type="SUPFAM" id="SSF53383">
    <property type="entry name" value="PLP-dependent transferases"/>
    <property type="match status" value="1"/>
</dbReference>
<evidence type="ECO:0000313" key="7">
    <source>
        <dbReference type="EMBL" id="KOF02795.1"/>
    </source>
</evidence>
<sequence>MVSFKNLIHIDRSAETPIYLQLHNAIIKMIKSGVIQSGAKLPGTRSLSMQIGLHRKTVIAAYDELMGQGWITAIPAKGTFVSTKLPEVKPRGKGIEQGPESAAGFSFEARKHLHRPYAQLPSMLTIDEGIPDVRIAPIVEILRHYRSIISRSYNAKYLSYGSFFGDDSLREILANYLQETRGIACQKENILITRGSQMGMYLASQLIHQKGGFSIVGETNYIAANLTLTDAGASLLHVRVDENGLNTNDIQALCEKHKIKSVYVTSHHHHPTTVTLSPERRLHLIELAHQYGFAILEDDYDYDFHYQRAPLLPLASADEGNHVIYMGAVCKIIAPAIRVGYMVGPADFISAAAHLRRTIDRQGDTILERALAQMIEQGDLQRHSRKALKLYHERRDHFHQLLTDHLSEFISFQVPEGGMAFWVTLREGLIWEAIAKTCLENELVIPDWKNYDSHNSGHNGIRLGFASLNFEEQTKAVLILKSAMKKENEN</sequence>